<keyword evidence="2" id="KW-1185">Reference proteome</keyword>
<dbReference type="PROSITE" id="PS51450">
    <property type="entry name" value="LRR"/>
    <property type="match status" value="1"/>
</dbReference>
<sequence>MGNKLIILSEKLVGSWTLLTELNAGMSSSSKQLQLKEYLVEAWKLKLPVLDLSNNSLSSLPPEIGLMTTLRRLVLTGNPIRTLRRFKKQLHFNYLIQVYILQAEEEISRNMEDLLRGNK</sequence>
<gene>
    <name evidence="1" type="ORF">LVIROSA_LOCUS4891</name>
</gene>
<dbReference type="Proteomes" id="UP001157418">
    <property type="component" value="Unassembled WGS sequence"/>
</dbReference>
<dbReference type="InterPro" id="IPR001611">
    <property type="entry name" value="Leu-rich_rpt"/>
</dbReference>
<evidence type="ECO:0000313" key="1">
    <source>
        <dbReference type="EMBL" id="CAH1417187.1"/>
    </source>
</evidence>
<dbReference type="Gene3D" id="3.80.10.10">
    <property type="entry name" value="Ribonuclease Inhibitor"/>
    <property type="match status" value="1"/>
</dbReference>
<proteinExistence type="predicted"/>
<protein>
    <submittedName>
        <fullName evidence="1">Uncharacterized protein</fullName>
    </submittedName>
</protein>
<name>A0AAU9LS70_9ASTR</name>
<evidence type="ECO:0000313" key="2">
    <source>
        <dbReference type="Proteomes" id="UP001157418"/>
    </source>
</evidence>
<dbReference type="InterPro" id="IPR032675">
    <property type="entry name" value="LRR_dom_sf"/>
</dbReference>
<dbReference type="EMBL" id="CAKMRJ010000002">
    <property type="protein sequence ID" value="CAH1417187.1"/>
    <property type="molecule type" value="Genomic_DNA"/>
</dbReference>
<dbReference type="Pfam" id="PF00560">
    <property type="entry name" value="LRR_1"/>
    <property type="match status" value="1"/>
</dbReference>
<accession>A0AAU9LS70</accession>
<dbReference type="SUPFAM" id="SSF52058">
    <property type="entry name" value="L domain-like"/>
    <property type="match status" value="1"/>
</dbReference>
<reference evidence="1 2" key="1">
    <citation type="submission" date="2022-01" db="EMBL/GenBank/DDBJ databases">
        <authorList>
            <person name="Xiong W."/>
            <person name="Schranz E."/>
        </authorList>
    </citation>
    <scope>NUCLEOTIDE SEQUENCE [LARGE SCALE GENOMIC DNA]</scope>
</reference>
<dbReference type="AlphaFoldDB" id="A0AAU9LS70"/>
<comment type="caution">
    <text evidence="1">The sequence shown here is derived from an EMBL/GenBank/DDBJ whole genome shotgun (WGS) entry which is preliminary data.</text>
</comment>
<organism evidence="1 2">
    <name type="scientific">Lactuca virosa</name>
    <dbReference type="NCBI Taxonomy" id="75947"/>
    <lineage>
        <taxon>Eukaryota</taxon>
        <taxon>Viridiplantae</taxon>
        <taxon>Streptophyta</taxon>
        <taxon>Embryophyta</taxon>
        <taxon>Tracheophyta</taxon>
        <taxon>Spermatophyta</taxon>
        <taxon>Magnoliopsida</taxon>
        <taxon>eudicotyledons</taxon>
        <taxon>Gunneridae</taxon>
        <taxon>Pentapetalae</taxon>
        <taxon>asterids</taxon>
        <taxon>campanulids</taxon>
        <taxon>Asterales</taxon>
        <taxon>Asteraceae</taxon>
        <taxon>Cichorioideae</taxon>
        <taxon>Cichorieae</taxon>
        <taxon>Lactucinae</taxon>
        <taxon>Lactuca</taxon>
    </lineage>
</organism>